<evidence type="ECO:0000313" key="1">
    <source>
        <dbReference type="EMBL" id="KAJ3018984.1"/>
    </source>
</evidence>
<comment type="caution">
    <text evidence="1">The sequence shown here is derived from an EMBL/GenBank/DDBJ whole genome shotgun (WGS) entry which is preliminary data.</text>
</comment>
<dbReference type="Proteomes" id="UP001144978">
    <property type="component" value="Unassembled WGS sequence"/>
</dbReference>
<proteinExistence type="predicted"/>
<keyword evidence="2" id="KW-1185">Reference proteome</keyword>
<reference evidence="1" key="1">
    <citation type="submission" date="2022-08" db="EMBL/GenBank/DDBJ databases">
        <title>Genome Sequence of Pycnoporus sanguineus.</title>
        <authorList>
            <person name="Buettner E."/>
        </authorList>
    </citation>
    <scope>NUCLEOTIDE SEQUENCE</scope>
    <source>
        <strain evidence="1">CG-C14</strain>
    </source>
</reference>
<protein>
    <submittedName>
        <fullName evidence="1">Uncharacterized protein</fullName>
    </submittedName>
</protein>
<name>A0ACC1QBP4_9APHY</name>
<accession>A0ACC1QBP4</accession>
<evidence type="ECO:0000313" key="2">
    <source>
        <dbReference type="Proteomes" id="UP001144978"/>
    </source>
</evidence>
<gene>
    <name evidence="1" type="ORF">NUW54_g202</name>
</gene>
<organism evidence="1 2">
    <name type="scientific">Trametes sanguinea</name>
    <dbReference type="NCBI Taxonomy" id="158606"/>
    <lineage>
        <taxon>Eukaryota</taxon>
        <taxon>Fungi</taxon>
        <taxon>Dikarya</taxon>
        <taxon>Basidiomycota</taxon>
        <taxon>Agaricomycotina</taxon>
        <taxon>Agaricomycetes</taxon>
        <taxon>Polyporales</taxon>
        <taxon>Polyporaceae</taxon>
        <taxon>Trametes</taxon>
    </lineage>
</organism>
<dbReference type="EMBL" id="JANSHE010000024">
    <property type="protein sequence ID" value="KAJ3018984.1"/>
    <property type="molecule type" value="Genomic_DNA"/>
</dbReference>
<sequence>MGRIARITLNFAALTAQGFRLLSPEKSDNPIYRIHTFAFLRETQEHGTERLIVRVVQAMQRNADDIEFRVSYQVSSLGFEEVLERDAPSIRRPAVRQQHAGKPYYPNPWWNGMVCVRTRG</sequence>